<protein>
    <submittedName>
        <fullName evidence="1">Uncharacterized protein</fullName>
    </submittedName>
</protein>
<evidence type="ECO:0000313" key="1">
    <source>
        <dbReference type="EMBL" id="KAJ1105182.1"/>
    </source>
</evidence>
<comment type="caution">
    <text evidence="1">The sequence shown here is derived from an EMBL/GenBank/DDBJ whole genome shotgun (WGS) entry which is preliminary data.</text>
</comment>
<name>A0AAV7MS50_PLEWA</name>
<gene>
    <name evidence="1" type="ORF">NDU88_002590</name>
</gene>
<accession>A0AAV7MS50</accession>
<keyword evidence="2" id="KW-1185">Reference proteome</keyword>
<sequence length="112" mass="12561">MTVSTGSGGGIVPRVLHPAKDRGSGCISPLVLEGALCPECFILLVTDSVASVPLALMGQRCLRRRCPVQWCLERRCPVQRCLEWRCPVQQCLERRCPVQRCLERRCPVQRCL</sequence>
<dbReference type="EMBL" id="JANPWB010000013">
    <property type="protein sequence ID" value="KAJ1105182.1"/>
    <property type="molecule type" value="Genomic_DNA"/>
</dbReference>
<organism evidence="1 2">
    <name type="scientific">Pleurodeles waltl</name>
    <name type="common">Iberian ribbed newt</name>
    <dbReference type="NCBI Taxonomy" id="8319"/>
    <lineage>
        <taxon>Eukaryota</taxon>
        <taxon>Metazoa</taxon>
        <taxon>Chordata</taxon>
        <taxon>Craniata</taxon>
        <taxon>Vertebrata</taxon>
        <taxon>Euteleostomi</taxon>
        <taxon>Amphibia</taxon>
        <taxon>Batrachia</taxon>
        <taxon>Caudata</taxon>
        <taxon>Salamandroidea</taxon>
        <taxon>Salamandridae</taxon>
        <taxon>Pleurodelinae</taxon>
        <taxon>Pleurodeles</taxon>
    </lineage>
</organism>
<evidence type="ECO:0000313" key="2">
    <source>
        <dbReference type="Proteomes" id="UP001066276"/>
    </source>
</evidence>
<dbReference type="Proteomes" id="UP001066276">
    <property type="component" value="Chromosome 9"/>
</dbReference>
<reference evidence="1" key="1">
    <citation type="journal article" date="2022" name="bioRxiv">
        <title>Sequencing and chromosome-scale assembly of the giantPleurodeles waltlgenome.</title>
        <authorList>
            <person name="Brown T."/>
            <person name="Elewa A."/>
            <person name="Iarovenko S."/>
            <person name="Subramanian E."/>
            <person name="Araus A.J."/>
            <person name="Petzold A."/>
            <person name="Susuki M."/>
            <person name="Suzuki K.-i.T."/>
            <person name="Hayashi T."/>
            <person name="Toyoda A."/>
            <person name="Oliveira C."/>
            <person name="Osipova E."/>
            <person name="Leigh N.D."/>
            <person name="Simon A."/>
            <person name="Yun M.H."/>
        </authorList>
    </citation>
    <scope>NUCLEOTIDE SEQUENCE</scope>
    <source>
        <strain evidence="1">20211129_DDA</strain>
        <tissue evidence="1">Liver</tissue>
    </source>
</reference>
<dbReference type="AlphaFoldDB" id="A0AAV7MS50"/>
<proteinExistence type="predicted"/>